<dbReference type="SUPFAM" id="SSF51338">
    <property type="entry name" value="Composite domain of metallo-dependent hydrolases"/>
    <property type="match status" value="1"/>
</dbReference>
<evidence type="ECO:0000256" key="3">
    <source>
        <dbReference type="ARBA" id="ARBA00010286"/>
    </source>
</evidence>
<dbReference type="InterPro" id="IPR011612">
    <property type="entry name" value="Urease_alpha_N_dom"/>
</dbReference>
<dbReference type="GO" id="GO:0006145">
    <property type="term" value="P:purine nucleobase catabolic process"/>
    <property type="evidence" value="ECO:0007669"/>
    <property type="project" value="TreeGrafter"/>
</dbReference>
<evidence type="ECO:0000256" key="1">
    <source>
        <dbReference type="ARBA" id="ARBA00001947"/>
    </source>
</evidence>
<evidence type="ECO:0000256" key="4">
    <source>
        <dbReference type="ARBA" id="ARBA00022723"/>
    </source>
</evidence>
<evidence type="ECO:0000259" key="7">
    <source>
        <dbReference type="Pfam" id="PF01979"/>
    </source>
</evidence>
<dbReference type="InterPro" id="IPR006680">
    <property type="entry name" value="Amidohydro-rel"/>
</dbReference>
<evidence type="ECO:0000313" key="9">
    <source>
        <dbReference type="Proteomes" id="UP000009881"/>
    </source>
</evidence>
<dbReference type="CDD" id="cd01318">
    <property type="entry name" value="DHOase_IIb"/>
    <property type="match status" value="1"/>
</dbReference>
<dbReference type="GO" id="GO:0004038">
    <property type="term" value="F:allantoinase activity"/>
    <property type="evidence" value="ECO:0007669"/>
    <property type="project" value="TreeGrafter"/>
</dbReference>
<gene>
    <name evidence="8" type="ORF">C882_3435</name>
</gene>
<dbReference type="Pfam" id="PF00449">
    <property type="entry name" value="Urease_alpha"/>
    <property type="match status" value="1"/>
</dbReference>
<evidence type="ECO:0000256" key="2">
    <source>
        <dbReference type="ARBA" id="ARBA00002368"/>
    </source>
</evidence>
<dbReference type="NCBIfam" id="NF006559">
    <property type="entry name" value="PRK09060.1"/>
    <property type="match status" value="1"/>
</dbReference>
<dbReference type="GO" id="GO:0005737">
    <property type="term" value="C:cytoplasm"/>
    <property type="evidence" value="ECO:0007669"/>
    <property type="project" value="TreeGrafter"/>
</dbReference>
<organism evidence="8 9">
    <name type="scientific">Caenispirillum salinarum AK4</name>
    <dbReference type="NCBI Taxonomy" id="1238182"/>
    <lineage>
        <taxon>Bacteria</taxon>
        <taxon>Pseudomonadati</taxon>
        <taxon>Pseudomonadota</taxon>
        <taxon>Alphaproteobacteria</taxon>
        <taxon>Rhodospirillales</taxon>
        <taxon>Novispirillaceae</taxon>
        <taxon>Caenispirillum</taxon>
    </lineage>
</organism>
<comment type="cofactor">
    <cofactor evidence="1">
        <name>Zn(2+)</name>
        <dbReference type="ChEBI" id="CHEBI:29105"/>
    </cofactor>
</comment>
<dbReference type="eggNOG" id="COG0044">
    <property type="taxonomic scope" value="Bacteria"/>
</dbReference>
<dbReference type="PANTHER" id="PTHR43668">
    <property type="entry name" value="ALLANTOINASE"/>
    <property type="match status" value="1"/>
</dbReference>
<sequence>MADRYDLIIQNGTVMTPSGAAGGDVGVRDGRIVAIGALGTADAAEVVDASGLHVLPGVIDSQVHMREPGLEYKEDLATGSLGAVKGGVTAVFEMPNTNPSTTTPDAIADKLNRARGRMWCDHAFFIGASPENAKNLGGWELLPGCSGVKIFMGSSTGSLLVEQDEMIAEVLANGRRRVAVHCEDEARLRERKHLAEEAGHPRAHPVWRDAETALRATKRLVRLAEAAGRRVHTLHITTADEMRFLAEHKELVTVEVLPQHLTLTDEAYERIGTRAQMNPPIRSAEHQAGLWWGIQQGVVDCIGSDHAPHTLEEKAKPYPSSPAGMTGVQTLVPVMLNHVAAGRLTLQRFVDLTSAGPARVFGIAGKGRIAVGYDADFTLVDLKAERVIEDKWIAARCGWTPFDGMKVTGWPTHTIIRGRVVMREDEVAGQPQGVPVRFQETIGQDVVS</sequence>
<dbReference type="InterPro" id="IPR032466">
    <property type="entry name" value="Metal_Hydrolase"/>
</dbReference>
<comment type="similarity">
    <text evidence="3">Belongs to the metallo-dependent hydrolases superfamily. DHOase family. Class I DHOase subfamily.</text>
</comment>
<feature type="domain" description="Urease alpha-subunit N-terminal" evidence="6">
    <location>
        <begin position="4"/>
        <end position="48"/>
    </location>
</feature>
<protein>
    <submittedName>
        <fullName evidence="8">Dihydroorotase</fullName>
    </submittedName>
</protein>
<dbReference type="EMBL" id="ANHY01000005">
    <property type="protein sequence ID" value="EKV31685.1"/>
    <property type="molecule type" value="Genomic_DNA"/>
</dbReference>
<dbReference type="InterPro" id="IPR002195">
    <property type="entry name" value="Dihydroorotase_CS"/>
</dbReference>
<evidence type="ECO:0000259" key="6">
    <source>
        <dbReference type="Pfam" id="PF00449"/>
    </source>
</evidence>
<dbReference type="Gene3D" id="2.30.40.10">
    <property type="entry name" value="Urease, subunit C, domain 1"/>
    <property type="match status" value="1"/>
</dbReference>
<dbReference type="GO" id="GO:0046872">
    <property type="term" value="F:metal ion binding"/>
    <property type="evidence" value="ECO:0007669"/>
    <property type="project" value="UniProtKB-KW"/>
</dbReference>
<dbReference type="AlphaFoldDB" id="K9H0F1"/>
<dbReference type="PANTHER" id="PTHR43668:SF4">
    <property type="entry name" value="ALLANTOINASE"/>
    <property type="match status" value="1"/>
</dbReference>
<dbReference type="PATRIC" id="fig|1238182.3.peg.1105"/>
<comment type="function">
    <text evidence="2">Catalyzes the reversible cyclization of carbamoyl aspartate to dihydroorotate.</text>
</comment>
<dbReference type="PROSITE" id="PS00483">
    <property type="entry name" value="DIHYDROOROTASE_2"/>
    <property type="match status" value="1"/>
</dbReference>
<comment type="caution">
    <text evidence="8">The sequence shown here is derived from an EMBL/GenBank/DDBJ whole genome shotgun (WGS) entry which is preliminary data.</text>
</comment>
<name>K9H0F1_9PROT</name>
<keyword evidence="4" id="KW-0479">Metal-binding</keyword>
<keyword evidence="9" id="KW-1185">Reference proteome</keyword>
<dbReference type="NCBIfam" id="TIGR00857">
    <property type="entry name" value="pyrC_multi"/>
    <property type="match status" value="1"/>
</dbReference>
<reference evidence="8 9" key="1">
    <citation type="journal article" date="2013" name="Genome Announc.">
        <title>Draft Genome Sequence of an Alphaproteobacterium, Caenispirillum salinarum AK4(T), Isolated from a Solar Saltern.</title>
        <authorList>
            <person name="Khatri I."/>
            <person name="Singh A."/>
            <person name="Korpole S."/>
            <person name="Pinnaka A.K."/>
            <person name="Subramanian S."/>
        </authorList>
    </citation>
    <scope>NUCLEOTIDE SEQUENCE [LARGE SCALE GENOMIC DNA]</scope>
    <source>
        <strain evidence="8 9">AK4</strain>
    </source>
</reference>
<proteinExistence type="inferred from homology"/>
<dbReference type="STRING" id="1238182.C882_3435"/>
<dbReference type="InterPro" id="IPR011059">
    <property type="entry name" value="Metal-dep_hydrolase_composite"/>
</dbReference>
<keyword evidence="5" id="KW-0378">Hydrolase</keyword>
<dbReference type="OrthoDB" id="9775759at2"/>
<feature type="domain" description="Amidohydrolase-related" evidence="7">
    <location>
        <begin position="54"/>
        <end position="421"/>
    </location>
</feature>
<evidence type="ECO:0000256" key="5">
    <source>
        <dbReference type="ARBA" id="ARBA00022801"/>
    </source>
</evidence>
<evidence type="ECO:0000313" key="8">
    <source>
        <dbReference type="EMBL" id="EKV31685.1"/>
    </source>
</evidence>
<dbReference type="Gene3D" id="3.20.20.140">
    <property type="entry name" value="Metal-dependent hydrolases"/>
    <property type="match status" value="1"/>
</dbReference>
<dbReference type="InterPro" id="IPR050138">
    <property type="entry name" value="DHOase/Allantoinase_Hydrolase"/>
</dbReference>
<dbReference type="RefSeq" id="WP_009539554.1">
    <property type="nucleotide sequence ID" value="NZ_ANHY01000005.1"/>
</dbReference>
<dbReference type="Pfam" id="PF01979">
    <property type="entry name" value="Amidohydro_1"/>
    <property type="match status" value="1"/>
</dbReference>
<dbReference type="Proteomes" id="UP000009881">
    <property type="component" value="Unassembled WGS sequence"/>
</dbReference>
<dbReference type="SUPFAM" id="SSF51556">
    <property type="entry name" value="Metallo-dependent hydrolases"/>
    <property type="match status" value="1"/>
</dbReference>
<accession>K9H0F1</accession>